<proteinExistence type="predicted"/>
<dbReference type="AlphaFoldDB" id="A0A7Y6TZ62"/>
<comment type="caution">
    <text evidence="1">The sequence shown here is derived from an EMBL/GenBank/DDBJ whole genome shotgun (WGS) entry which is preliminary data.</text>
</comment>
<sequence>MSAKRPAVDLMALTSEQAVPMAEALQRTATPADVVPEERVPAKKVASSKVQHVGTANLEALAFKVPPSFRKRFRSRAAEADMKLNELLFAAFDAWEKQQQFKK</sequence>
<dbReference type="Proteomes" id="UP000529637">
    <property type="component" value="Unassembled WGS sequence"/>
</dbReference>
<accession>A0A7Y6TZ62</accession>
<evidence type="ECO:0000313" key="2">
    <source>
        <dbReference type="Proteomes" id="UP000529637"/>
    </source>
</evidence>
<protein>
    <submittedName>
        <fullName evidence="1">Uncharacterized protein</fullName>
    </submittedName>
</protein>
<gene>
    <name evidence="1" type="ORF">HQN59_25000</name>
</gene>
<dbReference type="EMBL" id="JABWMJ010000023">
    <property type="protein sequence ID" value="NUZ09004.1"/>
    <property type="molecule type" value="Genomic_DNA"/>
</dbReference>
<evidence type="ECO:0000313" key="1">
    <source>
        <dbReference type="EMBL" id="NUZ09004.1"/>
    </source>
</evidence>
<reference evidence="1 2" key="1">
    <citation type="submission" date="2020-06" db="EMBL/GenBank/DDBJ databases">
        <title>Schlegella sp. ID0723 isolated from air conditioner.</title>
        <authorList>
            <person name="Kim D.Y."/>
            <person name="Kim D.-U."/>
        </authorList>
    </citation>
    <scope>NUCLEOTIDE SEQUENCE [LARGE SCALE GENOMIC DNA]</scope>
    <source>
        <strain evidence="1 2">ID0723</strain>
    </source>
</reference>
<keyword evidence="2" id="KW-1185">Reference proteome</keyword>
<name>A0A7Y6TZ62_9BURK</name>
<organism evidence="1 2">
    <name type="scientific">Piscinibacter koreensis</name>
    <dbReference type="NCBI Taxonomy" id="2742824"/>
    <lineage>
        <taxon>Bacteria</taxon>
        <taxon>Pseudomonadati</taxon>
        <taxon>Pseudomonadota</taxon>
        <taxon>Betaproteobacteria</taxon>
        <taxon>Burkholderiales</taxon>
        <taxon>Sphaerotilaceae</taxon>
        <taxon>Piscinibacter</taxon>
    </lineage>
</organism>
<dbReference type="RefSeq" id="WP_176071862.1">
    <property type="nucleotide sequence ID" value="NZ_JABWMJ010000023.1"/>
</dbReference>